<dbReference type="Proteomes" id="UP001153404">
    <property type="component" value="Unassembled WGS sequence"/>
</dbReference>
<sequence>MSKAPAASAGASRHERRGKSMARTMPQLRVYRQHKGLLLMFLPGFALFFLFSYVPLYGILIAFKQYRVLDGIWASDWVGFAHFERLFAGNDFYKALRNTAIIAVLKLIVAFPAPILLAILLNEVRQVFFRRFIQTVSYLPYFFSWVVLAGIMFSFFGEDGGFGQLIRMFGLEPPDNLIMRQDYFYGIVTASAVWQGVGWGSIVYFAALSSIDPTLYEAAVADGAGRFRRIWHITLPSLMPTIVTMFLLYIGHFLSVGFDQIYNLTLPTNTEAADILDTYVLRRLQTMDFELGAAAGLFTSFFGLLLVLLSNRLVKLYDKDQGLW</sequence>
<evidence type="ECO:0000256" key="3">
    <source>
        <dbReference type="ARBA" id="ARBA00022475"/>
    </source>
</evidence>
<evidence type="ECO:0000256" key="2">
    <source>
        <dbReference type="ARBA" id="ARBA00022448"/>
    </source>
</evidence>
<keyword evidence="3" id="KW-1003">Cell membrane</keyword>
<feature type="transmembrane region" description="Helical" evidence="7">
    <location>
        <begin position="291"/>
        <end position="309"/>
    </location>
</feature>
<comment type="subcellular location">
    <subcellularLocation>
        <location evidence="1 7">Cell membrane</location>
        <topology evidence="1 7">Multi-pass membrane protein</topology>
    </subcellularLocation>
</comment>
<keyword evidence="11" id="KW-1185">Reference proteome</keyword>
<comment type="caution">
    <text evidence="10">The sequence shown here is derived from an EMBL/GenBank/DDBJ whole genome shotgun (WGS) entry which is preliminary data.</text>
</comment>
<dbReference type="CDD" id="cd06261">
    <property type="entry name" value="TM_PBP2"/>
    <property type="match status" value="1"/>
</dbReference>
<proteinExistence type="inferred from homology"/>
<evidence type="ECO:0000256" key="4">
    <source>
        <dbReference type="ARBA" id="ARBA00022692"/>
    </source>
</evidence>
<gene>
    <name evidence="10" type="ORF">OMP40_38730</name>
</gene>
<dbReference type="InterPro" id="IPR050809">
    <property type="entry name" value="UgpAE/MalFG_permease"/>
</dbReference>
<keyword evidence="2 7" id="KW-0813">Transport</keyword>
<evidence type="ECO:0000256" key="7">
    <source>
        <dbReference type="RuleBase" id="RU363032"/>
    </source>
</evidence>
<dbReference type="Gene3D" id="1.10.3720.10">
    <property type="entry name" value="MetI-like"/>
    <property type="match status" value="1"/>
</dbReference>
<feature type="region of interest" description="Disordered" evidence="8">
    <location>
        <begin position="1"/>
        <end position="20"/>
    </location>
</feature>
<evidence type="ECO:0000313" key="10">
    <source>
        <dbReference type="EMBL" id="MDG0814564.1"/>
    </source>
</evidence>
<evidence type="ECO:0000259" key="9">
    <source>
        <dbReference type="PROSITE" id="PS50928"/>
    </source>
</evidence>
<protein>
    <submittedName>
        <fullName evidence="10">ABC transporter permease subunit</fullName>
    </submittedName>
</protein>
<keyword evidence="6 7" id="KW-0472">Membrane</keyword>
<accession>A0A9X4L099</accession>
<dbReference type="InterPro" id="IPR000515">
    <property type="entry name" value="MetI-like"/>
</dbReference>
<dbReference type="AlphaFoldDB" id="A0A9X4L099"/>
<evidence type="ECO:0000256" key="6">
    <source>
        <dbReference type="ARBA" id="ARBA00023136"/>
    </source>
</evidence>
<dbReference type="Pfam" id="PF00528">
    <property type="entry name" value="BPD_transp_1"/>
    <property type="match status" value="1"/>
</dbReference>
<dbReference type="EMBL" id="JAPDIA010000009">
    <property type="protein sequence ID" value="MDG0814564.1"/>
    <property type="molecule type" value="Genomic_DNA"/>
</dbReference>
<feature type="transmembrane region" description="Helical" evidence="7">
    <location>
        <begin position="230"/>
        <end position="250"/>
    </location>
</feature>
<dbReference type="SUPFAM" id="SSF161098">
    <property type="entry name" value="MetI-like"/>
    <property type="match status" value="1"/>
</dbReference>
<evidence type="ECO:0000313" key="11">
    <source>
        <dbReference type="Proteomes" id="UP001153404"/>
    </source>
</evidence>
<feature type="domain" description="ABC transmembrane type-1" evidence="9">
    <location>
        <begin position="96"/>
        <end position="310"/>
    </location>
</feature>
<feature type="transmembrane region" description="Helical" evidence="7">
    <location>
        <begin position="100"/>
        <end position="124"/>
    </location>
</feature>
<comment type="similarity">
    <text evidence="7">Belongs to the binding-protein-dependent transport system permease family.</text>
</comment>
<dbReference type="PROSITE" id="PS50928">
    <property type="entry name" value="ABC_TM1"/>
    <property type="match status" value="1"/>
</dbReference>
<reference evidence="10" key="1">
    <citation type="submission" date="2022-10" db="EMBL/GenBank/DDBJ databases">
        <title>Comparative genomic analysis of Cohnella hashimotonis sp. nov., isolated from the International Space Station.</title>
        <authorList>
            <person name="Simpson A."/>
            <person name="Venkateswaran K."/>
        </authorList>
    </citation>
    <scope>NUCLEOTIDE SEQUENCE</scope>
    <source>
        <strain evidence="10">DSM 28161</strain>
    </source>
</reference>
<feature type="transmembrane region" description="Helical" evidence="7">
    <location>
        <begin position="136"/>
        <end position="156"/>
    </location>
</feature>
<dbReference type="RefSeq" id="WP_277539533.1">
    <property type="nucleotide sequence ID" value="NZ_JAPDIA010000009.1"/>
</dbReference>
<dbReference type="PANTHER" id="PTHR43227">
    <property type="entry name" value="BLL4140 PROTEIN"/>
    <property type="match status" value="1"/>
</dbReference>
<feature type="transmembrane region" description="Helical" evidence="7">
    <location>
        <begin position="183"/>
        <end position="209"/>
    </location>
</feature>
<dbReference type="GO" id="GO:0005886">
    <property type="term" value="C:plasma membrane"/>
    <property type="evidence" value="ECO:0007669"/>
    <property type="project" value="UniProtKB-SubCell"/>
</dbReference>
<dbReference type="InterPro" id="IPR035906">
    <property type="entry name" value="MetI-like_sf"/>
</dbReference>
<evidence type="ECO:0000256" key="5">
    <source>
        <dbReference type="ARBA" id="ARBA00022989"/>
    </source>
</evidence>
<dbReference type="PANTHER" id="PTHR43227:SF11">
    <property type="entry name" value="BLL4140 PROTEIN"/>
    <property type="match status" value="1"/>
</dbReference>
<organism evidence="10 11">
    <name type="scientific">Cohnella rhizosphaerae</name>
    <dbReference type="NCBI Taxonomy" id="1457232"/>
    <lineage>
        <taxon>Bacteria</taxon>
        <taxon>Bacillati</taxon>
        <taxon>Bacillota</taxon>
        <taxon>Bacilli</taxon>
        <taxon>Bacillales</taxon>
        <taxon>Paenibacillaceae</taxon>
        <taxon>Cohnella</taxon>
    </lineage>
</organism>
<name>A0A9X4L099_9BACL</name>
<dbReference type="GO" id="GO:0055085">
    <property type="term" value="P:transmembrane transport"/>
    <property type="evidence" value="ECO:0007669"/>
    <property type="project" value="InterPro"/>
</dbReference>
<keyword evidence="4 7" id="KW-0812">Transmembrane</keyword>
<evidence type="ECO:0000256" key="8">
    <source>
        <dbReference type="SAM" id="MobiDB-lite"/>
    </source>
</evidence>
<evidence type="ECO:0000256" key="1">
    <source>
        <dbReference type="ARBA" id="ARBA00004651"/>
    </source>
</evidence>
<keyword evidence="5 7" id="KW-1133">Transmembrane helix</keyword>
<feature type="transmembrane region" description="Helical" evidence="7">
    <location>
        <begin position="37"/>
        <end position="63"/>
    </location>
</feature>